<gene>
    <name evidence="2" type="ORF">LTR24_005039</name>
</gene>
<dbReference type="EMBL" id="JAVRRG010000055">
    <property type="protein sequence ID" value="KAK5092577.1"/>
    <property type="molecule type" value="Genomic_DNA"/>
</dbReference>
<feature type="region of interest" description="Disordered" evidence="1">
    <location>
        <begin position="122"/>
        <end position="329"/>
    </location>
</feature>
<evidence type="ECO:0000313" key="3">
    <source>
        <dbReference type="Proteomes" id="UP001345013"/>
    </source>
</evidence>
<feature type="compositionally biased region" description="Polar residues" evidence="1">
    <location>
        <begin position="133"/>
        <end position="152"/>
    </location>
</feature>
<feature type="compositionally biased region" description="Polar residues" evidence="1">
    <location>
        <begin position="219"/>
        <end position="245"/>
    </location>
</feature>
<feature type="region of interest" description="Disordered" evidence="1">
    <location>
        <begin position="343"/>
        <end position="385"/>
    </location>
</feature>
<organism evidence="2 3">
    <name type="scientific">Lithohypha guttulata</name>
    <dbReference type="NCBI Taxonomy" id="1690604"/>
    <lineage>
        <taxon>Eukaryota</taxon>
        <taxon>Fungi</taxon>
        <taxon>Dikarya</taxon>
        <taxon>Ascomycota</taxon>
        <taxon>Pezizomycotina</taxon>
        <taxon>Eurotiomycetes</taxon>
        <taxon>Chaetothyriomycetidae</taxon>
        <taxon>Chaetothyriales</taxon>
        <taxon>Trichomeriaceae</taxon>
        <taxon>Lithohypha</taxon>
    </lineage>
</organism>
<protein>
    <submittedName>
        <fullName evidence="2">Uncharacterized protein</fullName>
    </submittedName>
</protein>
<feature type="compositionally biased region" description="Polar residues" evidence="1">
    <location>
        <begin position="369"/>
        <end position="378"/>
    </location>
</feature>
<keyword evidence="3" id="KW-1185">Reference proteome</keyword>
<dbReference type="Proteomes" id="UP001345013">
    <property type="component" value="Unassembled WGS sequence"/>
</dbReference>
<proteinExistence type="predicted"/>
<feature type="compositionally biased region" description="Low complexity" evidence="1">
    <location>
        <begin position="177"/>
        <end position="188"/>
    </location>
</feature>
<comment type="caution">
    <text evidence="2">The sequence shown here is derived from an EMBL/GenBank/DDBJ whole genome shotgun (WGS) entry which is preliminary data.</text>
</comment>
<name>A0ABR0KA39_9EURO</name>
<feature type="region of interest" description="Disordered" evidence="1">
    <location>
        <begin position="428"/>
        <end position="464"/>
    </location>
</feature>
<evidence type="ECO:0000256" key="1">
    <source>
        <dbReference type="SAM" id="MobiDB-lite"/>
    </source>
</evidence>
<feature type="compositionally biased region" description="Polar residues" evidence="1">
    <location>
        <begin position="343"/>
        <end position="355"/>
    </location>
</feature>
<sequence>MAITIALAIPPKTNATTSGDARHSHVLANLTMSAGRIGASGACRYESRPPVETIGFDKYIEEKDIAAIKKQEVEAAVSPEKAAFAGELGKGKERQIVTRATKKKGQKLAKIEASGEKVLQKNTAEKGSKRQRFYSSLAGNTSTADLSPTREASNPFDRGKFDPSLPSVGHNPKPKRPTATTTIPIDPALIGDPHGHSGDKHTDLETIEATLKAALAGQKSKSSSSPTPALTSRPQSQTASTSTPLLTRRVNSKLNNPEFETAPSDIINNSFIADNIAPSPAPSTPPGLTLPRTGSQQSLPTDFFRQGKNNKDKDKHSAKSYAEQTRRATSEADLASFLQLKTSPSQDVVSSTSRPEASKNHTYDGAQARTRNGNSSASHFEDINLSPVNGPRKAVFTEMLGPSVLEPKVSVDTDMDTDVDVDVDCMKKATPSAESGSGNGSEKTKTGSEASGAFGLLNFGFGRR</sequence>
<evidence type="ECO:0000313" key="2">
    <source>
        <dbReference type="EMBL" id="KAK5092577.1"/>
    </source>
</evidence>
<reference evidence="2 3" key="1">
    <citation type="submission" date="2023-08" db="EMBL/GenBank/DDBJ databases">
        <title>Black Yeasts Isolated from many extreme environments.</title>
        <authorList>
            <person name="Coleine C."/>
            <person name="Stajich J.E."/>
            <person name="Selbmann L."/>
        </authorList>
    </citation>
    <scope>NUCLEOTIDE SEQUENCE [LARGE SCALE GENOMIC DNA]</scope>
    <source>
        <strain evidence="2 3">CCFEE 5885</strain>
    </source>
</reference>
<accession>A0ABR0KA39</accession>
<feature type="compositionally biased region" description="Basic and acidic residues" evidence="1">
    <location>
        <begin position="193"/>
        <end position="204"/>
    </location>
</feature>